<accession>A0A397W4I6</accession>
<evidence type="ECO:0000313" key="2">
    <source>
        <dbReference type="EMBL" id="RIB28962.1"/>
    </source>
</evidence>
<name>A0A397W4I6_9GLOM</name>
<feature type="compositionally biased region" description="Polar residues" evidence="1">
    <location>
        <begin position="129"/>
        <end position="146"/>
    </location>
</feature>
<organism evidence="2 3">
    <name type="scientific">Gigaspora rosea</name>
    <dbReference type="NCBI Taxonomy" id="44941"/>
    <lineage>
        <taxon>Eukaryota</taxon>
        <taxon>Fungi</taxon>
        <taxon>Fungi incertae sedis</taxon>
        <taxon>Mucoromycota</taxon>
        <taxon>Glomeromycotina</taxon>
        <taxon>Glomeromycetes</taxon>
        <taxon>Diversisporales</taxon>
        <taxon>Gigasporaceae</taxon>
        <taxon>Gigaspora</taxon>
    </lineage>
</organism>
<keyword evidence="3" id="KW-1185">Reference proteome</keyword>
<dbReference type="OrthoDB" id="1749473at2759"/>
<comment type="caution">
    <text evidence="2">The sequence shown here is derived from an EMBL/GenBank/DDBJ whole genome shotgun (WGS) entry which is preliminary data.</text>
</comment>
<evidence type="ECO:0000256" key="1">
    <source>
        <dbReference type="SAM" id="MobiDB-lite"/>
    </source>
</evidence>
<protein>
    <submittedName>
        <fullName evidence="2">Uncharacterized protein</fullName>
    </submittedName>
</protein>
<dbReference type="EMBL" id="QKWP01000051">
    <property type="protein sequence ID" value="RIB28962.1"/>
    <property type="molecule type" value="Genomic_DNA"/>
</dbReference>
<feature type="region of interest" description="Disordered" evidence="1">
    <location>
        <begin position="124"/>
        <end position="157"/>
    </location>
</feature>
<proteinExistence type="predicted"/>
<dbReference type="AlphaFoldDB" id="A0A397W4I6"/>
<evidence type="ECO:0000313" key="3">
    <source>
        <dbReference type="Proteomes" id="UP000266673"/>
    </source>
</evidence>
<dbReference type="STRING" id="44941.A0A397W4I6"/>
<reference evidence="2 3" key="1">
    <citation type="submission" date="2018-06" db="EMBL/GenBank/DDBJ databases">
        <title>Comparative genomics reveals the genomic features of Rhizophagus irregularis, R. cerebriforme, R. diaphanum and Gigaspora rosea, and their symbiotic lifestyle signature.</title>
        <authorList>
            <person name="Morin E."/>
            <person name="San Clemente H."/>
            <person name="Chen E.C.H."/>
            <person name="De La Providencia I."/>
            <person name="Hainaut M."/>
            <person name="Kuo A."/>
            <person name="Kohler A."/>
            <person name="Murat C."/>
            <person name="Tang N."/>
            <person name="Roy S."/>
            <person name="Loubradou J."/>
            <person name="Henrissat B."/>
            <person name="Grigoriev I.V."/>
            <person name="Corradi N."/>
            <person name="Roux C."/>
            <person name="Martin F.M."/>
        </authorList>
    </citation>
    <scope>NUCLEOTIDE SEQUENCE [LARGE SCALE GENOMIC DNA]</scope>
    <source>
        <strain evidence="2 3">DAOM 194757</strain>
    </source>
</reference>
<gene>
    <name evidence="2" type="ORF">C2G38_2028135</name>
</gene>
<sequence>MSTANKESNLQVGGQHRYGKKGEMAVKLAAEIAMSQFVNHLGNFPAWSDHIGPSRVSTLFNDDLLLAKAHIAESNVDSIPELVRYFLIDGRVVIGFVEIPKHPIWLINKDSQSLAASDNLETSVEAGTPVSTPGTLKTPIPQTYTQKELDEVEECPS</sequence>
<dbReference type="Proteomes" id="UP000266673">
    <property type="component" value="Unassembled WGS sequence"/>
</dbReference>